<dbReference type="STRING" id="1513793.SAMN06296036_101144"/>
<dbReference type="AlphaFoldDB" id="A0A1Y6B3N9"/>
<proteinExistence type="predicted"/>
<protein>
    <recommendedName>
        <fullName evidence="4">Lipoprotein</fullName>
    </recommendedName>
</protein>
<accession>A0A1Y6B3N9</accession>
<evidence type="ECO:0000256" key="1">
    <source>
        <dbReference type="SAM" id="Coils"/>
    </source>
</evidence>
<sequence length="645" mass="72968">MKSYLMLGGAIVLGLGLSSCGKWAKAKNQSVDTIAVPEYPSFRDNVYSLTPSQEAVGYGGTMVILNQAVDPGDLADLLQASIDSRKAWAETRLFTEENDFALKYAEGGIYEVAIEDMKLELKKFEAEARDRTEEEVPDETLEITADTWLNEELERLYPGDTKQQSDAMAVIGRYCDAKIWELATNSYFAMNRYSERPTPMAFCEPFFESQGYFQGATCADNPAGRNYFGCMWSQGVLNTSFFKAYDQGTQTKITAMVNDPTSLGLMRDVLGLEDSAFTFPSPLYKRRTIGENKENRDYFSNIILKQDSVGRLCTASISGISELCSVFSYSYNAASLDALEMTPFDFMAMVEGRNIDLSTLFPLPNRPDSVISTKDIFHYFGFRQGHNNNESDRLFHKLVDGEPTKKPVFEDPTFAEKGSEIESIFDSQLYPKLNPQDLAVFNRKSQQISDLEKDYKAKNQQYEDYRQQITDTSAKAFEVGYRPNVAHAFMEIRLKVSNRNGVLRAYHWIKDFEDVAIIACLDLSTRKRITEGCTADPLDKVDASQYLAAKHFHVDQETGKVEFEVLFNDPAIIGFELKERVTEEGAILDSFSDLTANDYQDRSLFFELYPNLVYGYLEILTGKAFLRENGQDIEEAAVSLWDQNL</sequence>
<keyword evidence="1" id="KW-0175">Coiled coil</keyword>
<dbReference type="EMBL" id="FWZT01000001">
    <property type="protein sequence ID" value="SME88345.1"/>
    <property type="molecule type" value="Genomic_DNA"/>
</dbReference>
<reference evidence="3" key="1">
    <citation type="submission" date="2017-04" db="EMBL/GenBank/DDBJ databases">
        <authorList>
            <person name="Varghese N."/>
            <person name="Submissions S."/>
        </authorList>
    </citation>
    <scope>NUCLEOTIDE SEQUENCE [LARGE SCALE GENOMIC DNA]</scope>
    <source>
        <strain evidence="3">RKEM611</strain>
    </source>
</reference>
<name>A0A1Y6B3N9_9BACT</name>
<dbReference type="PROSITE" id="PS51257">
    <property type="entry name" value="PROKAR_LIPOPROTEIN"/>
    <property type="match status" value="1"/>
</dbReference>
<organism evidence="2 3">
    <name type="scientific">Pseudobacteriovorax antillogorgiicola</name>
    <dbReference type="NCBI Taxonomy" id="1513793"/>
    <lineage>
        <taxon>Bacteria</taxon>
        <taxon>Pseudomonadati</taxon>
        <taxon>Bdellovibrionota</taxon>
        <taxon>Oligoflexia</taxon>
        <taxon>Oligoflexales</taxon>
        <taxon>Pseudobacteriovoracaceae</taxon>
        <taxon>Pseudobacteriovorax</taxon>
    </lineage>
</organism>
<gene>
    <name evidence="2" type="ORF">SAMN06296036_101144</name>
</gene>
<evidence type="ECO:0000313" key="2">
    <source>
        <dbReference type="EMBL" id="SME88345.1"/>
    </source>
</evidence>
<feature type="coiled-coil region" evidence="1">
    <location>
        <begin position="441"/>
        <end position="475"/>
    </location>
</feature>
<dbReference type="RefSeq" id="WP_132314722.1">
    <property type="nucleotide sequence ID" value="NZ_FWZT01000001.1"/>
</dbReference>
<dbReference type="Proteomes" id="UP000192907">
    <property type="component" value="Unassembled WGS sequence"/>
</dbReference>
<evidence type="ECO:0008006" key="4">
    <source>
        <dbReference type="Google" id="ProtNLM"/>
    </source>
</evidence>
<evidence type="ECO:0000313" key="3">
    <source>
        <dbReference type="Proteomes" id="UP000192907"/>
    </source>
</evidence>
<keyword evidence="3" id="KW-1185">Reference proteome</keyword>